<evidence type="ECO:0000313" key="2">
    <source>
        <dbReference type="EMBL" id="MFD1928815.1"/>
    </source>
</evidence>
<evidence type="ECO:0000259" key="1">
    <source>
        <dbReference type="Pfam" id="PF13556"/>
    </source>
</evidence>
<dbReference type="PANTHER" id="PTHR33744">
    <property type="entry name" value="CARBOHYDRATE DIACID REGULATOR"/>
    <property type="match status" value="1"/>
</dbReference>
<comment type="caution">
    <text evidence="2">The sequence shown here is derived from an EMBL/GenBank/DDBJ whole genome shotgun (WGS) entry which is preliminary data.</text>
</comment>
<proteinExistence type="predicted"/>
<feature type="domain" description="PucR C-terminal helix-turn-helix" evidence="1">
    <location>
        <begin position="509"/>
        <end position="566"/>
    </location>
</feature>
<dbReference type="InterPro" id="IPR051448">
    <property type="entry name" value="CdaR-like_regulators"/>
</dbReference>
<evidence type="ECO:0000313" key="3">
    <source>
        <dbReference type="Proteomes" id="UP001597218"/>
    </source>
</evidence>
<protein>
    <submittedName>
        <fullName evidence="2">Helix-turn-helix domain-containing protein</fullName>
    </submittedName>
</protein>
<dbReference type="PANTHER" id="PTHR33744:SF1">
    <property type="entry name" value="DNA-BINDING TRANSCRIPTIONAL ACTIVATOR ADER"/>
    <property type="match status" value="1"/>
</dbReference>
<dbReference type="RefSeq" id="WP_381538435.1">
    <property type="nucleotide sequence ID" value="NZ_JBHUGI010000032.1"/>
</dbReference>
<dbReference type="Proteomes" id="UP001597218">
    <property type="component" value="Unassembled WGS sequence"/>
</dbReference>
<dbReference type="Gene3D" id="3.30.450.40">
    <property type="match status" value="1"/>
</dbReference>
<dbReference type="InterPro" id="IPR042070">
    <property type="entry name" value="PucR_C-HTH_sf"/>
</dbReference>
<dbReference type="Pfam" id="PF13556">
    <property type="entry name" value="HTH_30"/>
    <property type="match status" value="1"/>
</dbReference>
<keyword evidence="3" id="KW-1185">Reference proteome</keyword>
<dbReference type="InterPro" id="IPR029016">
    <property type="entry name" value="GAF-like_dom_sf"/>
</dbReference>
<gene>
    <name evidence="2" type="ORF">ACFSFY_12305</name>
</gene>
<dbReference type="InterPro" id="IPR025736">
    <property type="entry name" value="PucR_C-HTH_dom"/>
</dbReference>
<dbReference type="Gene3D" id="1.10.10.2840">
    <property type="entry name" value="PucR C-terminal helix-turn-helix domain"/>
    <property type="match status" value="1"/>
</dbReference>
<dbReference type="SUPFAM" id="SSF55781">
    <property type="entry name" value="GAF domain-like"/>
    <property type="match status" value="1"/>
</dbReference>
<organism evidence="2 3">
    <name type="scientific">Sporosarcina siberiensis</name>
    <dbReference type="NCBI Taxonomy" id="1365606"/>
    <lineage>
        <taxon>Bacteria</taxon>
        <taxon>Bacillati</taxon>
        <taxon>Bacillota</taxon>
        <taxon>Bacilli</taxon>
        <taxon>Bacillales</taxon>
        <taxon>Caryophanaceae</taxon>
        <taxon>Sporosarcina</taxon>
    </lineage>
</organism>
<accession>A0ABW4SII9</accession>
<name>A0ABW4SII9_9BACL</name>
<reference evidence="3" key="1">
    <citation type="journal article" date="2019" name="Int. J. Syst. Evol. Microbiol.">
        <title>The Global Catalogue of Microorganisms (GCM) 10K type strain sequencing project: providing services to taxonomists for standard genome sequencing and annotation.</title>
        <authorList>
            <consortium name="The Broad Institute Genomics Platform"/>
            <consortium name="The Broad Institute Genome Sequencing Center for Infectious Disease"/>
            <person name="Wu L."/>
            <person name="Ma J."/>
        </authorList>
    </citation>
    <scope>NUCLEOTIDE SEQUENCE [LARGE SCALE GENOMIC DNA]</scope>
    <source>
        <strain evidence="3">CGMCC 4.7177</strain>
    </source>
</reference>
<dbReference type="EMBL" id="JBHUGI010000032">
    <property type="protein sequence ID" value="MFD1928815.1"/>
    <property type="molecule type" value="Genomic_DNA"/>
</dbReference>
<sequence>MSNLSHLNDQSPINFIEQTKALLKVTQKLTIGLNKDLILNDILEKCKEFFRPDTGMILLFDEDEEMLIPHNYFGFKDYVKLIGIQNGEGISGESFLSRKSNLYTYPEDVRRAMENIDQESKMIFQDSLVHWDNETPSSTMCAILQYDNLYFGVLIIDFYAPDKYFSELDFNLFKIYAEQASTSYYNSILLNNEKDKVSKLNSALSSNKKLLSESLQGKSVEDICESLSNMVDLPVRLFDEFLFSRFQSDDFTRSVDSLENYLYEEYFHHGSFTLKEGLAIYPIKFKSEILGFFVLQLKKEAVDDFIKKTIEHGVDLIALKLIKEKEVYDTKQKMVNEMIDEFLIHKQESTFVQRLKGFDIKNNIPCYHIIFDIKEKERMEEVHRIIINKSTALPYKPLLTSKGVLFFTTQGKKELERFLNTLLEVLTKFNLSTAIIVGRMVNSIVEIDSSYKDALSILQKRKVKYGNVILFDDLTIEKLFLQTNRGNIDDFVNTVLKDLSPSNMKNKVLFDTLASYIRNDKLPHETSTDLNIHVNTLYYRLKVIEKKLNIQLSNQKDWLNIHLAVKLSNMDLL</sequence>